<dbReference type="HOGENOM" id="CLU_1616789_0_0_5"/>
<protein>
    <submittedName>
        <fullName evidence="1">Uncharacterized protein</fullName>
    </submittedName>
</protein>
<keyword evidence="2" id="KW-1185">Reference proteome</keyword>
<sequence length="164" mass="18056">MRIILDHDDCPNADDRSVAERIIREIALNDVVTKGSLILEGYSVACRIAQALTAARRDERRRGFDTPFRMPPIKSAPGAPAVAARRPKLRPLYHWTTIEGVHFQSYKAGRGHPHLLISDDARIVLKAAGYGRNVSRKNRVGRHQPTPIGNLAEDSVSAMAIGSS</sequence>
<name>N0BB77_9HYPH</name>
<reference evidence="1 2" key="1">
    <citation type="journal article" date="2013" name="Genome Announc.">
        <title>Genome sequences for three denitrifying bacterial strains isolated from a uranium- and nitrate-contaminated subsurface environment.</title>
        <authorList>
            <person name="Venkatramanan R."/>
            <person name="Prakash O."/>
            <person name="Woyke T."/>
            <person name="Chain P."/>
            <person name="Goodwin L.A."/>
            <person name="Watson D."/>
            <person name="Brooks S."/>
            <person name="Kostka J.E."/>
            <person name="Green S.J."/>
        </authorList>
    </citation>
    <scope>NUCLEOTIDE SEQUENCE [LARGE SCALE GENOMIC DNA]</scope>
    <source>
        <strain evidence="1 2">1NES1</strain>
    </source>
</reference>
<dbReference type="RefSeq" id="WP_015597824.1">
    <property type="nucleotide sequence ID" value="NC_021172.1"/>
</dbReference>
<organism evidence="1 2">
    <name type="scientific">Hyphomicrobium denitrificans 1NES1</name>
    <dbReference type="NCBI Taxonomy" id="670307"/>
    <lineage>
        <taxon>Bacteria</taxon>
        <taxon>Pseudomonadati</taxon>
        <taxon>Pseudomonadota</taxon>
        <taxon>Alphaproteobacteria</taxon>
        <taxon>Hyphomicrobiales</taxon>
        <taxon>Hyphomicrobiaceae</taxon>
        <taxon>Hyphomicrobium</taxon>
    </lineage>
</organism>
<gene>
    <name evidence="1" type="ORF">HYPDE_30583</name>
</gene>
<dbReference type="EMBL" id="CP005587">
    <property type="protein sequence ID" value="AGK57791.1"/>
    <property type="molecule type" value="Genomic_DNA"/>
</dbReference>
<dbReference type="KEGG" id="hdt:HYPDE_30583"/>
<accession>N0BB77</accession>
<dbReference type="AlphaFoldDB" id="N0BB77"/>
<dbReference type="OrthoDB" id="9882352at2"/>
<evidence type="ECO:0000313" key="2">
    <source>
        <dbReference type="Proteomes" id="UP000005952"/>
    </source>
</evidence>
<proteinExistence type="predicted"/>
<dbReference type="Proteomes" id="UP000005952">
    <property type="component" value="Chromosome"/>
</dbReference>
<evidence type="ECO:0000313" key="1">
    <source>
        <dbReference type="EMBL" id="AGK57791.1"/>
    </source>
</evidence>